<protein>
    <submittedName>
        <fullName evidence="2">Uncharacterized protein</fullName>
    </submittedName>
</protein>
<name>A0AAW0BAK8_9AGAR</name>
<proteinExistence type="predicted"/>
<dbReference type="AlphaFoldDB" id="A0AAW0BAK8"/>
<dbReference type="Proteomes" id="UP001383192">
    <property type="component" value="Unassembled WGS sequence"/>
</dbReference>
<feature type="compositionally biased region" description="Low complexity" evidence="1">
    <location>
        <begin position="104"/>
        <end position="126"/>
    </location>
</feature>
<keyword evidence="3" id="KW-1185">Reference proteome</keyword>
<evidence type="ECO:0000313" key="2">
    <source>
        <dbReference type="EMBL" id="KAK7021946.1"/>
    </source>
</evidence>
<comment type="caution">
    <text evidence="2">The sequence shown here is derived from an EMBL/GenBank/DDBJ whole genome shotgun (WGS) entry which is preliminary data.</text>
</comment>
<sequence length="181" mass="20659">PAPLEEIEDIEMEIGMEMEMGEEEINVDKYIEVSLSFMLFSPLLTDESQEADHPGPIELEAVARRASIRTSRLPARYCEFNLSAGFSFLETYESPEPVEEEEQQYTPHYSPSPQQSQSTQMSQQSEPSDEGHPNQNLFYASNPNRFGIFQVHHFNLPSREPEIGINDLADSHSFNVQPTFE</sequence>
<feature type="region of interest" description="Disordered" evidence="1">
    <location>
        <begin position="93"/>
        <end position="139"/>
    </location>
</feature>
<evidence type="ECO:0000313" key="3">
    <source>
        <dbReference type="Proteomes" id="UP001383192"/>
    </source>
</evidence>
<accession>A0AAW0BAK8</accession>
<gene>
    <name evidence="2" type="ORF">VNI00_017125</name>
</gene>
<reference evidence="2 3" key="1">
    <citation type="submission" date="2024-01" db="EMBL/GenBank/DDBJ databases">
        <title>A draft genome for a cacao thread blight-causing isolate of Paramarasmius palmivorus.</title>
        <authorList>
            <person name="Baruah I.K."/>
            <person name="Bukari Y."/>
            <person name="Amoako-Attah I."/>
            <person name="Meinhardt L.W."/>
            <person name="Bailey B.A."/>
            <person name="Cohen S.P."/>
        </authorList>
    </citation>
    <scope>NUCLEOTIDE SEQUENCE [LARGE SCALE GENOMIC DNA]</scope>
    <source>
        <strain evidence="2 3">GH-12</strain>
    </source>
</reference>
<organism evidence="2 3">
    <name type="scientific">Paramarasmius palmivorus</name>
    <dbReference type="NCBI Taxonomy" id="297713"/>
    <lineage>
        <taxon>Eukaryota</taxon>
        <taxon>Fungi</taxon>
        <taxon>Dikarya</taxon>
        <taxon>Basidiomycota</taxon>
        <taxon>Agaricomycotina</taxon>
        <taxon>Agaricomycetes</taxon>
        <taxon>Agaricomycetidae</taxon>
        <taxon>Agaricales</taxon>
        <taxon>Marasmiineae</taxon>
        <taxon>Marasmiaceae</taxon>
        <taxon>Paramarasmius</taxon>
    </lineage>
</organism>
<feature type="non-terminal residue" evidence="2">
    <location>
        <position position="1"/>
    </location>
</feature>
<evidence type="ECO:0000256" key="1">
    <source>
        <dbReference type="SAM" id="MobiDB-lite"/>
    </source>
</evidence>
<dbReference type="EMBL" id="JAYKXP010000157">
    <property type="protein sequence ID" value="KAK7021946.1"/>
    <property type="molecule type" value="Genomic_DNA"/>
</dbReference>